<proteinExistence type="predicted"/>
<evidence type="ECO:0000256" key="2">
    <source>
        <dbReference type="SAM" id="Phobius"/>
    </source>
</evidence>
<keyword evidence="2" id="KW-0812">Transmembrane</keyword>
<feature type="transmembrane region" description="Helical" evidence="2">
    <location>
        <begin position="291"/>
        <end position="312"/>
    </location>
</feature>
<evidence type="ECO:0000313" key="5">
    <source>
        <dbReference type="Proteomes" id="UP000306509"/>
    </source>
</evidence>
<evidence type="ECO:0000313" key="4">
    <source>
        <dbReference type="EMBL" id="TLC97607.1"/>
    </source>
</evidence>
<name>A0A4V6HR48_9FIRM</name>
<dbReference type="RefSeq" id="WP_138004186.1">
    <property type="nucleotide sequence ID" value="NZ_QGQD01000115.1"/>
</dbReference>
<dbReference type="SUPFAM" id="SSF55874">
    <property type="entry name" value="ATPase domain of HSP90 chaperone/DNA topoisomerase II/histidine kinase"/>
    <property type="match status" value="1"/>
</dbReference>
<keyword evidence="2" id="KW-0472">Membrane</keyword>
<feature type="transmembrane region" description="Helical" evidence="2">
    <location>
        <begin position="368"/>
        <end position="389"/>
    </location>
</feature>
<protein>
    <recommendedName>
        <fullName evidence="3">Sensor histidine kinase NatK-like C-terminal domain-containing protein</fullName>
    </recommendedName>
</protein>
<sequence>MKRKALFWSTLIVIVIFFLLYLYSFTTTNASNLYLTVDYENNNGWEISGVENGEEKSLTATQAIDYTKTVFLRRTILENWASYSKIYIDTGRAVLVFVDESLVFSNYQTDLSVPGELPRMQKPQNQPFSLVFSFNPSWVGKTITVVTRVYDNEPYGSIGFELVSDDVLLFQHEAWVNQHALPGAIYGIISVLLFGLFLFQLSTSKKGFPILLLVFASLLQMFCYMSVLNENPLPMIDSGLATAFYFLFPLLYLGTKMTNLRKMYFITILSVWSIYFILYTATFVLHLPLPYWFDKVELLCFILLGIMLYYCLKERRTNTFLRYFLSLLVVFLAGYTMLFFASAALNKPLNQYMIIIFKEAFRLYCRPLLFWVFTTILFTLFILAVWEVLQDRIWVAKQLERMKSEQAMLDLQIEAAKEQLNALRTANEQTVIYRHDMRHHLSLLSGFAMDGDMQKIKEYLVAAESDINAVTPVRYSENETVNLILSSFEAKANKVGVSLCAKVQLPAVLEVNDTEICSLLSNGLENAITAAAKLQDETLRKVDIRVFVKDGKLLISIKNAYAGTLEMEGKFPKTQNREEGHGFGIKSMIAIVERYGGLHSFKTVDGVFVIQLVLPIIQRSKVSLAVNEP</sequence>
<feature type="transmembrane region" description="Helical" evidence="2">
    <location>
        <begin position="324"/>
        <end position="345"/>
    </location>
</feature>
<feature type="transmembrane region" description="Helical" evidence="2">
    <location>
        <begin position="208"/>
        <end position="227"/>
    </location>
</feature>
<evidence type="ECO:0000259" key="3">
    <source>
        <dbReference type="Pfam" id="PF14501"/>
    </source>
</evidence>
<dbReference type="InterPro" id="IPR032834">
    <property type="entry name" value="NatK-like_C"/>
</dbReference>
<feature type="transmembrane region" description="Helical" evidence="2">
    <location>
        <begin position="183"/>
        <end position="201"/>
    </location>
</feature>
<dbReference type="PANTHER" id="PTHR40448">
    <property type="entry name" value="TWO-COMPONENT SENSOR HISTIDINE KINASE"/>
    <property type="match status" value="1"/>
</dbReference>
<dbReference type="AlphaFoldDB" id="A0A4V6HR48"/>
<feature type="transmembrane region" description="Helical" evidence="2">
    <location>
        <begin position="5"/>
        <end position="25"/>
    </location>
</feature>
<organism evidence="4 5">
    <name type="scientific">Robinsoniella peoriensis</name>
    <dbReference type="NCBI Taxonomy" id="180332"/>
    <lineage>
        <taxon>Bacteria</taxon>
        <taxon>Bacillati</taxon>
        <taxon>Bacillota</taxon>
        <taxon>Clostridia</taxon>
        <taxon>Lachnospirales</taxon>
        <taxon>Lachnospiraceae</taxon>
        <taxon>Robinsoniella</taxon>
    </lineage>
</organism>
<dbReference type="InterPro" id="IPR036890">
    <property type="entry name" value="HATPase_C_sf"/>
</dbReference>
<dbReference type="CDD" id="cd16935">
    <property type="entry name" value="HATPase_AgrC-ComD-like"/>
    <property type="match status" value="1"/>
</dbReference>
<dbReference type="STRING" id="180332.GCA_000797495_05699"/>
<feature type="transmembrane region" description="Helical" evidence="2">
    <location>
        <begin position="264"/>
        <end position="285"/>
    </location>
</feature>
<dbReference type="Proteomes" id="UP000306509">
    <property type="component" value="Unassembled WGS sequence"/>
</dbReference>
<keyword evidence="1" id="KW-0175">Coiled coil</keyword>
<evidence type="ECO:0000256" key="1">
    <source>
        <dbReference type="SAM" id="Coils"/>
    </source>
</evidence>
<dbReference type="PANTHER" id="PTHR40448:SF1">
    <property type="entry name" value="TWO-COMPONENT SENSOR HISTIDINE KINASE"/>
    <property type="match status" value="1"/>
</dbReference>
<feature type="coiled-coil region" evidence="1">
    <location>
        <begin position="399"/>
        <end position="426"/>
    </location>
</feature>
<dbReference type="EMBL" id="QGQD01000115">
    <property type="protein sequence ID" value="TLC97607.1"/>
    <property type="molecule type" value="Genomic_DNA"/>
</dbReference>
<gene>
    <name evidence="4" type="ORF">DSM106044_05561</name>
</gene>
<keyword evidence="5" id="KW-1185">Reference proteome</keyword>
<reference evidence="4 5" key="1">
    <citation type="journal article" date="2019" name="Anaerobe">
        <title>Detection of Robinsoniella peoriensis in multiple bone samples of a trauma patient.</title>
        <authorList>
            <person name="Schrottner P."/>
            <person name="Hartwich K."/>
            <person name="Bunk B."/>
            <person name="Schober I."/>
            <person name="Helbig S."/>
            <person name="Rudolph W.W."/>
            <person name="Gunzer F."/>
        </authorList>
    </citation>
    <scope>NUCLEOTIDE SEQUENCE [LARGE SCALE GENOMIC DNA]</scope>
    <source>
        <strain evidence="4 5">DSM 106044</strain>
    </source>
</reference>
<dbReference type="Gene3D" id="3.30.565.10">
    <property type="entry name" value="Histidine kinase-like ATPase, C-terminal domain"/>
    <property type="match status" value="1"/>
</dbReference>
<keyword evidence="2" id="KW-1133">Transmembrane helix</keyword>
<dbReference type="GO" id="GO:0042802">
    <property type="term" value="F:identical protein binding"/>
    <property type="evidence" value="ECO:0007669"/>
    <property type="project" value="TreeGrafter"/>
</dbReference>
<dbReference type="Pfam" id="PF14501">
    <property type="entry name" value="HATPase_c_5"/>
    <property type="match status" value="1"/>
</dbReference>
<feature type="domain" description="Sensor histidine kinase NatK-like C-terminal" evidence="3">
    <location>
        <begin position="514"/>
        <end position="615"/>
    </location>
</feature>
<feature type="transmembrane region" description="Helical" evidence="2">
    <location>
        <begin position="233"/>
        <end position="252"/>
    </location>
</feature>
<comment type="caution">
    <text evidence="4">The sequence shown here is derived from an EMBL/GenBank/DDBJ whole genome shotgun (WGS) entry which is preliminary data.</text>
</comment>
<accession>A0A4V6HR48</accession>